<dbReference type="InterPro" id="IPR003347">
    <property type="entry name" value="JmjC_dom"/>
</dbReference>
<dbReference type="PANTHER" id="PTHR12461">
    <property type="entry name" value="HYPOXIA-INDUCIBLE FACTOR 1 ALPHA INHIBITOR-RELATED"/>
    <property type="match status" value="1"/>
</dbReference>
<evidence type="ECO:0000256" key="2">
    <source>
        <dbReference type="SAM" id="MobiDB-lite"/>
    </source>
</evidence>
<dbReference type="EMBL" id="LHPG02000007">
    <property type="protein sequence ID" value="PRW57362.1"/>
    <property type="molecule type" value="Genomic_DNA"/>
</dbReference>
<dbReference type="Pfam" id="PF13621">
    <property type="entry name" value="Cupin_8"/>
    <property type="match status" value="1"/>
</dbReference>
<evidence type="ECO:0000259" key="3">
    <source>
        <dbReference type="PROSITE" id="PS51184"/>
    </source>
</evidence>
<proteinExistence type="inferred from homology"/>
<evidence type="ECO:0000313" key="5">
    <source>
        <dbReference type="Proteomes" id="UP000239899"/>
    </source>
</evidence>
<comment type="caution">
    <text evidence="4">The sequence shown here is derived from an EMBL/GenBank/DDBJ whole genome shotgun (WGS) entry which is preliminary data.</text>
</comment>
<dbReference type="PROSITE" id="PS51184">
    <property type="entry name" value="JMJC"/>
    <property type="match status" value="1"/>
</dbReference>
<keyword evidence="5" id="KW-1185">Reference proteome</keyword>
<dbReference type="AlphaFoldDB" id="A0A2P6TTH4"/>
<evidence type="ECO:0000313" key="4">
    <source>
        <dbReference type="EMBL" id="PRW57362.1"/>
    </source>
</evidence>
<evidence type="ECO:0000256" key="1">
    <source>
        <dbReference type="ARBA" id="ARBA00006801"/>
    </source>
</evidence>
<feature type="region of interest" description="Disordered" evidence="2">
    <location>
        <begin position="154"/>
        <end position="199"/>
    </location>
</feature>
<feature type="domain" description="JmjC" evidence="3">
    <location>
        <begin position="204"/>
        <end position="363"/>
    </location>
</feature>
<name>A0A2P6TTH4_CHLSO</name>
<accession>A0A2P6TTH4</accession>
<organism evidence="4 5">
    <name type="scientific">Chlorella sorokiniana</name>
    <name type="common">Freshwater green alga</name>
    <dbReference type="NCBI Taxonomy" id="3076"/>
    <lineage>
        <taxon>Eukaryota</taxon>
        <taxon>Viridiplantae</taxon>
        <taxon>Chlorophyta</taxon>
        <taxon>core chlorophytes</taxon>
        <taxon>Trebouxiophyceae</taxon>
        <taxon>Chlorellales</taxon>
        <taxon>Chlorellaceae</taxon>
        <taxon>Chlorella clade</taxon>
        <taxon>Chlorella</taxon>
    </lineage>
</organism>
<feature type="compositionally biased region" description="Low complexity" evidence="2">
    <location>
        <begin position="154"/>
        <end position="163"/>
    </location>
</feature>
<dbReference type="PANTHER" id="PTHR12461:SF105">
    <property type="entry name" value="HYPOXIA-INDUCIBLE FACTOR 1-ALPHA INHIBITOR"/>
    <property type="match status" value="1"/>
</dbReference>
<dbReference type="OrthoDB" id="47172at2759"/>
<sequence length="507" mass="56103">MASTTPSFPGSDAEHGVRGGPPPRYREQQADGWVEYLKLDSPQNVYATLAKLQQHQPVLLQGTPLVAGLVGRWTFSHLAEAIGGEHPLRVLCSDAKRNRFIECDAAKNVYGGLYHVREPETQVLQLAFPEFVKCSAAWRARRLYVRETVMRYQPPQQAQQDAPAAPPTPGGDTSAAEGGSKDSGIPSYRPRVQGSSPAAAGLRQDLESGLNWEWLETLQRAQRFGPVLQVDLEAGCTGGLLPAAYEIADRLLVQVAGSRRVLLLPPGQAFEGLYPYPLHHPYDRYSMVDFEAPDAGLWPKFGGGACGVAAVLHPGDVLYVPAYWFAHVQHLEAECLSLSLHLAQGARPPAADATPLRLSRALEQRVADVEGPADVRHWLQLIGHGEEHEWIDLGTVKGYRRVVFCQSVRDDVAGALGHGAWTQLLPRMCEGRLVPTPWLNKDFREPLYLTDKPVVYKDTRTDEERRYPQLFRAKLEAEGWQVQPTVSTVPIPGVNMPKNADYRTWQG</sequence>
<dbReference type="Proteomes" id="UP000239899">
    <property type="component" value="Unassembled WGS sequence"/>
</dbReference>
<dbReference type="Gene3D" id="2.60.120.10">
    <property type="entry name" value="Jelly Rolls"/>
    <property type="match status" value="2"/>
</dbReference>
<reference evidence="4 5" key="1">
    <citation type="journal article" date="2018" name="Plant J.">
        <title>Genome sequences of Chlorella sorokiniana UTEX 1602 and Micractinium conductrix SAG 241.80: implications to maltose excretion by a green alga.</title>
        <authorList>
            <person name="Arriola M.B."/>
            <person name="Velmurugan N."/>
            <person name="Zhang Y."/>
            <person name="Plunkett M.H."/>
            <person name="Hondzo H."/>
            <person name="Barney B.M."/>
        </authorList>
    </citation>
    <scope>NUCLEOTIDE SEQUENCE [LARGE SCALE GENOMIC DNA]</scope>
    <source>
        <strain evidence="5">UTEX 1602</strain>
    </source>
</reference>
<comment type="similarity">
    <text evidence="1">Belongs to the JARID1 histone demethylase family.</text>
</comment>
<dbReference type="InterPro" id="IPR041667">
    <property type="entry name" value="Cupin_8"/>
</dbReference>
<dbReference type="SUPFAM" id="SSF51197">
    <property type="entry name" value="Clavaminate synthase-like"/>
    <property type="match status" value="1"/>
</dbReference>
<protein>
    <submittedName>
        <fullName evidence="4">Hypoxia-inducible factor 1-alpha inhibitor</fullName>
    </submittedName>
</protein>
<feature type="region of interest" description="Disordered" evidence="2">
    <location>
        <begin position="1"/>
        <end position="25"/>
    </location>
</feature>
<gene>
    <name evidence="4" type="ORF">C2E21_3936</name>
</gene>
<dbReference type="InterPro" id="IPR014710">
    <property type="entry name" value="RmlC-like_jellyroll"/>
</dbReference>